<protein>
    <submittedName>
        <fullName evidence="2">Sugar phosphate isomerase/epimerase</fullName>
    </submittedName>
</protein>
<dbReference type="RefSeq" id="WP_394844579.1">
    <property type="nucleotide sequence ID" value="NZ_CP089982.1"/>
</dbReference>
<accession>A0ABZ2K5K3</accession>
<evidence type="ECO:0000313" key="3">
    <source>
        <dbReference type="Proteomes" id="UP001379533"/>
    </source>
</evidence>
<dbReference type="InterPro" id="IPR013022">
    <property type="entry name" value="Xyl_isomerase-like_TIM-brl"/>
</dbReference>
<dbReference type="PANTHER" id="PTHR12110:SF41">
    <property type="entry name" value="INOSOSE DEHYDRATASE"/>
    <property type="match status" value="1"/>
</dbReference>
<proteinExistence type="predicted"/>
<sequence length="289" mass="30967">MIADRIAGAPISWGVCEVPGWGYQLTPERVLSEMRDVGLKATEFGPDEFLPSDPAQKASTLASYGLAAVGGFVPAVLHDPAQDPTPVVDRALDGFVAAGAGVLVLAAVTGREGYDERPTLDDRAWKNLFDNVDRLSARAKARGILLTLHPHVGTVVEREDEVRRVLEGSSVPLCVDTGHLMIGGTDPLALVREVPHRIRHMHLKDVDVGWAKRVQQGEVSYTDAVRQGMYRPLGRGNVDVAGIVGTLERAGYTGWYVMEQDTILTGAPEGEGPVADVVASVAYLRGLDG</sequence>
<name>A0ABZ2K5K3_9BACT</name>
<dbReference type="PANTHER" id="PTHR12110">
    <property type="entry name" value="HYDROXYPYRUVATE ISOMERASE"/>
    <property type="match status" value="1"/>
</dbReference>
<evidence type="ECO:0000259" key="1">
    <source>
        <dbReference type="Pfam" id="PF01261"/>
    </source>
</evidence>
<gene>
    <name evidence="2" type="ORF">LZC95_46940</name>
</gene>
<dbReference type="Gene3D" id="3.20.20.150">
    <property type="entry name" value="Divalent-metal-dependent TIM barrel enzymes"/>
    <property type="match status" value="1"/>
</dbReference>
<keyword evidence="3" id="KW-1185">Reference proteome</keyword>
<dbReference type="Pfam" id="PF01261">
    <property type="entry name" value="AP_endonuc_2"/>
    <property type="match status" value="1"/>
</dbReference>
<keyword evidence="2" id="KW-0413">Isomerase</keyword>
<reference evidence="2 3" key="1">
    <citation type="submission" date="2021-12" db="EMBL/GenBank/DDBJ databases">
        <title>Discovery of the Pendulisporaceae a myxobacterial family with distinct sporulation behavior and unique specialized metabolism.</title>
        <authorList>
            <person name="Garcia R."/>
            <person name="Popoff A."/>
            <person name="Bader C.D."/>
            <person name="Loehr J."/>
            <person name="Walesch S."/>
            <person name="Walt C."/>
            <person name="Boldt J."/>
            <person name="Bunk B."/>
            <person name="Haeckl F.J.F.P.J."/>
            <person name="Gunesch A.P."/>
            <person name="Birkelbach J."/>
            <person name="Nuebel U."/>
            <person name="Pietschmann T."/>
            <person name="Bach T."/>
            <person name="Mueller R."/>
        </authorList>
    </citation>
    <scope>NUCLEOTIDE SEQUENCE [LARGE SCALE GENOMIC DNA]</scope>
    <source>
        <strain evidence="2 3">MSr12523</strain>
    </source>
</reference>
<dbReference type="InterPro" id="IPR036237">
    <property type="entry name" value="Xyl_isomerase-like_sf"/>
</dbReference>
<dbReference type="EMBL" id="CP089982">
    <property type="protein sequence ID" value="WXA93976.1"/>
    <property type="molecule type" value="Genomic_DNA"/>
</dbReference>
<dbReference type="InterPro" id="IPR050312">
    <property type="entry name" value="IolE/XylAMocC-like"/>
</dbReference>
<organism evidence="2 3">
    <name type="scientific">Pendulispora brunnea</name>
    <dbReference type="NCBI Taxonomy" id="2905690"/>
    <lineage>
        <taxon>Bacteria</taxon>
        <taxon>Pseudomonadati</taxon>
        <taxon>Myxococcota</taxon>
        <taxon>Myxococcia</taxon>
        <taxon>Myxococcales</taxon>
        <taxon>Sorangiineae</taxon>
        <taxon>Pendulisporaceae</taxon>
        <taxon>Pendulispora</taxon>
    </lineage>
</organism>
<feature type="domain" description="Xylose isomerase-like TIM barrel" evidence="1">
    <location>
        <begin position="89"/>
        <end position="261"/>
    </location>
</feature>
<dbReference type="Proteomes" id="UP001379533">
    <property type="component" value="Chromosome"/>
</dbReference>
<dbReference type="SUPFAM" id="SSF51658">
    <property type="entry name" value="Xylose isomerase-like"/>
    <property type="match status" value="1"/>
</dbReference>
<dbReference type="GO" id="GO:0016853">
    <property type="term" value="F:isomerase activity"/>
    <property type="evidence" value="ECO:0007669"/>
    <property type="project" value="UniProtKB-KW"/>
</dbReference>
<evidence type="ECO:0000313" key="2">
    <source>
        <dbReference type="EMBL" id="WXA93976.1"/>
    </source>
</evidence>